<name>A0AAU7U4J3_9GAMM</name>
<dbReference type="AlphaFoldDB" id="A0AAU7U4J3"/>
<reference evidence="2" key="1">
    <citation type="submission" date="2024-06" db="EMBL/GenBank/DDBJ databases">
        <title>Multiomics insights into the TNT degradation mechanism by Pantoea sp. BJ2 isolated from an ammunition destruction site.</title>
        <authorList>
            <person name="Luo J."/>
        </authorList>
    </citation>
    <scope>NUCLEOTIDE SEQUENCE</scope>
    <source>
        <strain evidence="2">BJ2</strain>
        <plasmid evidence="2">plasmindB</plasmid>
    </source>
</reference>
<dbReference type="InterPro" id="IPR029006">
    <property type="entry name" value="ADF-H/Gelsolin-like_dom_sf"/>
</dbReference>
<keyword evidence="2" id="KW-0614">Plasmid</keyword>
<gene>
    <name evidence="2" type="ORF">AAF463_23970</name>
</gene>
<feature type="domain" description="ADF-H" evidence="1">
    <location>
        <begin position="1"/>
        <end position="134"/>
    </location>
</feature>
<dbReference type="GO" id="GO:0030864">
    <property type="term" value="C:cortical actin cytoskeleton"/>
    <property type="evidence" value="ECO:0007669"/>
    <property type="project" value="TreeGrafter"/>
</dbReference>
<dbReference type="PROSITE" id="PS51263">
    <property type="entry name" value="ADF_H"/>
    <property type="match status" value="1"/>
</dbReference>
<dbReference type="PANTHER" id="PTHR10829:SF25">
    <property type="entry name" value="DREBRIN-LIKE PROTEIN"/>
    <property type="match status" value="1"/>
</dbReference>
<dbReference type="GO" id="GO:0005884">
    <property type="term" value="C:actin filament"/>
    <property type="evidence" value="ECO:0007669"/>
    <property type="project" value="TreeGrafter"/>
</dbReference>
<organism evidence="2">
    <name type="scientific">Pantoea sp. BJ2</name>
    <dbReference type="NCBI Taxonomy" id="3141322"/>
    <lineage>
        <taxon>Bacteria</taxon>
        <taxon>Pseudomonadati</taxon>
        <taxon>Pseudomonadota</taxon>
        <taxon>Gammaproteobacteria</taxon>
        <taxon>Enterobacterales</taxon>
        <taxon>Erwiniaceae</taxon>
        <taxon>Pantoea</taxon>
    </lineage>
</organism>
<dbReference type="PANTHER" id="PTHR10829">
    <property type="entry name" value="CORTACTIN AND DREBRIN"/>
    <property type="match status" value="1"/>
</dbReference>
<accession>A0AAU7U4J3</accession>
<dbReference type="Pfam" id="PF00241">
    <property type="entry name" value="Cofilin_ADF"/>
    <property type="match status" value="1"/>
</dbReference>
<dbReference type="GO" id="GO:0030833">
    <property type="term" value="P:regulation of actin filament polymerization"/>
    <property type="evidence" value="ECO:0007669"/>
    <property type="project" value="TreeGrafter"/>
</dbReference>
<evidence type="ECO:0000313" key="2">
    <source>
        <dbReference type="EMBL" id="XBV47691.1"/>
    </source>
</evidence>
<protein>
    <recommendedName>
        <fullName evidence="1">ADF-H domain-containing protein</fullName>
    </recommendedName>
</protein>
<dbReference type="Gene3D" id="3.40.20.10">
    <property type="entry name" value="Severin"/>
    <property type="match status" value="1"/>
</dbReference>
<dbReference type="SUPFAM" id="SSF55753">
    <property type="entry name" value="Actin depolymerizing proteins"/>
    <property type="match status" value="1"/>
</dbReference>
<sequence>MPDIHSAEIQSAYNEVRDVSNDVTVCSINLLRGNEYTDPLFFRGDNAFREFRASIKDDEITYAYAKIILNSEPEISRNVFVLIIWIGKSVSVLRKAKVSIQAGDVRAVFNNYHLVLTPNSLEEITTEAIQKFTLKK</sequence>
<dbReference type="GO" id="GO:0030427">
    <property type="term" value="C:site of polarized growth"/>
    <property type="evidence" value="ECO:0007669"/>
    <property type="project" value="TreeGrafter"/>
</dbReference>
<dbReference type="InterPro" id="IPR002108">
    <property type="entry name" value="ADF-H"/>
</dbReference>
<proteinExistence type="predicted"/>
<dbReference type="GO" id="GO:0051015">
    <property type="term" value="F:actin filament binding"/>
    <property type="evidence" value="ECO:0007669"/>
    <property type="project" value="TreeGrafter"/>
</dbReference>
<evidence type="ECO:0000259" key="1">
    <source>
        <dbReference type="PROSITE" id="PS51263"/>
    </source>
</evidence>
<dbReference type="RefSeq" id="WP_350262737.1">
    <property type="nucleotide sequence ID" value="NZ_CP158294.1"/>
</dbReference>
<geneLocation type="plasmid" evidence="2">
    <name>plasmindB</name>
</geneLocation>
<dbReference type="EMBL" id="CP158294">
    <property type="protein sequence ID" value="XBV47691.1"/>
    <property type="molecule type" value="Genomic_DNA"/>
</dbReference>